<evidence type="ECO:0000256" key="3">
    <source>
        <dbReference type="ARBA" id="ARBA00023127"/>
    </source>
</evidence>
<evidence type="ECO:0000259" key="8">
    <source>
        <dbReference type="SMART" id="SM01332"/>
    </source>
</evidence>
<proteinExistence type="inferred from homology"/>
<sequence>MAENPDCSVSNLLCSENTSSCFDGDLDFNAINEFEVSPCQDLLKNQIFNQQDPSFVNNRSTPLMGSSGFAIQSDERIKEIVEKEMEHLPRDDYLKRLRSGDLDLSVRREALEWIWKASAYYCFGPLSICLSINYLDRFLSLYELPRGKTWTVQLLAVACLSVAAKMEETKVPMSVDLQVGEPKFVFEAKTIQRMELLLLSTLEWKMQALTPCSFIDYFLSKICNDQNPAPNSISRSLQLILSTVKGIDFLEFRPSEIAAAVAISVSTEMQTLAIDKAISSLILVEKGRVLKCVELMKDLSLINRSAIGNGNGNGVNVASLVPSSAVSLVPQSPIGVLDSAACLSYKSDEITTVGSCANSSSHTTSSPDIKRRKQDNSSSQLDFNKS</sequence>
<dbReference type="Gene3D" id="1.10.472.10">
    <property type="entry name" value="Cyclin-like"/>
    <property type="match status" value="2"/>
</dbReference>
<dbReference type="AlphaFoldDB" id="A0A1R3GDV0"/>
<feature type="domain" description="Cyclin-like" evidence="7">
    <location>
        <begin position="112"/>
        <end position="200"/>
    </location>
</feature>
<gene>
    <name evidence="9" type="ORF">CCACVL1_26685</name>
</gene>
<protein>
    <submittedName>
        <fullName evidence="9">Uncharacterized protein</fullName>
    </submittedName>
</protein>
<dbReference type="SMART" id="SM00385">
    <property type="entry name" value="CYCLIN"/>
    <property type="match status" value="1"/>
</dbReference>
<feature type="domain" description="Cyclin C-terminal" evidence="8">
    <location>
        <begin position="209"/>
        <end position="323"/>
    </location>
</feature>
<comment type="caution">
    <text evidence="9">The sequence shown here is derived from an EMBL/GenBank/DDBJ whole genome shotgun (WGS) entry which is preliminary data.</text>
</comment>
<name>A0A1R3GDV0_COCAP</name>
<dbReference type="CDD" id="cd20543">
    <property type="entry name" value="CYCLIN_AtCycD-like_rpt1"/>
    <property type="match status" value="1"/>
</dbReference>
<dbReference type="Pfam" id="PF00134">
    <property type="entry name" value="Cyclin_N"/>
    <property type="match status" value="1"/>
</dbReference>
<dbReference type="InterPro" id="IPR039361">
    <property type="entry name" value="Cyclin"/>
</dbReference>
<dbReference type="InterPro" id="IPR048258">
    <property type="entry name" value="Cyclins_cyclin-box"/>
</dbReference>
<keyword evidence="4" id="KW-0131">Cell cycle</keyword>
<dbReference type="GO" id="GO:0051301">
    <property type="term" value="P:cell division"/>
    <property type="evidence" value="ECO:0007669"/>
    <property type="project" value="UniProtKB-KW"/>
</dbReference>
<evidence type="ECO:0000256" key="4">
    <source>
        <dbReference type="ARBA" id="ARBA00023306"/>
    </source>
</evidence>
<evidence type="ECO:0000313" key="10">
    <source>
        <dbReference type="Proteomes" id="UP000188268"/>
    </source>
</evidence>
<keyword evidence="3 5" id="KW-0195">Cyclin</keyword>
<dbReference type="SUPFAM" id="SSF47954">
    <property type="entry name" value="Cyclin-like"/>
    <property type="match status" value="2"/>
</dbReference>
<keyword evidence="10" id="KW-1185">Reference proteome</keyword>
<dbReference type="InterPro" id="IPR036915">
    <property type="entry name" value="Cyclin-like_sf"/>
</dbReference>
<evidence type="ECO:0000256" key="1">
    <source>
        <dbReference type="ARBA" id="ARBA00009065"/>
    </source>
</evidence>
<dbReference type="STRING" id="210143.A0A1R3GDV0"/>
<dbReference type="FunFam" id="1.10.472.10:FF:000034">
    <property type="entry name" value="D2/4-type cyclin"/>
    <property type="match status" value="1"/>
</dbReference>
<comment type="similarity">
    <text evidence="1">Belongs to the cyclin family. Cyclin D subfamily.</text>
</comment>
<evidence type="ECO:0000259" key="7">
    <source>
        <dbReference type="SMART" id="SM00385"/>
    </source>
</evidence>
<evidence type="ECO:0000256" key="2">
    <source>
        <dbReference type="ARBA" id="ARBA00022618"/>
    </source>
</evidence>
<dbReference type="Gramene" id="OMO56237">
    <property type="protein sequence ID" value="OMO56237"/>
    <property type="gene ID" value="CCACVL1_26685"/>
</dbReference>
<dbReference type="OrthoDB" id="5590282at2759"/>
<dbReference type="EMBL" id="AWWV01014526">
    <property type="protein sequence ID" value="OMO56237.1"/>
    <property type="molecule type" value="Genomic_DNA"/>
</dbReference>
<dbReference type="SMART" id="SM01332">
    <property type="entry name" value="Cyclin_C"/>
    <property type="match status" value="1"/>
</dbReference>
<evidence type="ECO:0000256" key="5">
    <source>
        <dbReference type="RuleBase" id="RU000383"/>
    </source>
</evidence>
<evidence type="ECO:0000256" key="6">
    <source>
        <dbReference type="SAM" id="MobiDB-lite"/>
    </source>
</evidence>
<keyword evidence="2" id="KW-0132">Cell division</keyword>
<dbReference type="CDD" id="cd20544">
    <property type="entry name" value="CYCLIN_AtCycD-like_rpt2"/>
    <property type="match status" value="1"/>
</dbReference>
<organism evidence="9 10">
    <name type="scientific">Corchorus capsularis</name>
    <name type="common">Jute</name>
    <dbReference type="NCBI Taxonomy" id="210143"/>
    <lineage>
        <taxon>Eukaryota</taxon>
        <taxon>Viridiplantae</taxon>
        <taxon>Streptophyta</taxon>
        <taxon>Embryophyta</taxon>
        <taxon>Tracheophyta</taxon>
        <taxon>Spermatophyta</taxon>
        <taxon>Magnoliopsida</taxon>
        <taxon>eudicotyledons</taxon>
        <taxon>Gunneridae</taxon>
        <taxon>Pentapetalae</taxon>
        <taxon>rosids</taxon>
        <taxon>malvids</taxon>
        <taxon>Malvales</taxon>
        <taxon>Malvaceae</taxon>
        <taxon>Grewioideae</taxon>
        <taxon>Apeibeae</taxon>
        <taxon>Corchorus</taxon>
    </lineage>
</organism>
<feature type="region of interest" description="Disordered" evidence="6">
    <location>
        <begin position="353"/>
        <end position="386"/>
    </location>
</feature>
<dbReference type="OMA" id="WRMLAYT"/>
<evidence type="ECO:0000313" key="9">
    <source>
        <dbReference type="EMBL" id="OMO56237.1"/>
    </source>
</evidence>
<dbReference type="Pfam" id="PF02984">
    <property type="entry name" value="Cyclin_C"/>
    <property type="match status" value="1"/>
</dbReference>
<dbReference type="InterPro" id="IPR004367">
    <property type="entry name" value="Cyclin_C-dom"/>
</dbReference>
<dbReference type="InterPro" id="IPR006671">
    <property type="entry name" value="Cyclin_N"/>
</dbReference>
<dbReference type="Proteomes" id="UP000188268">
    <property type="component" value="Unassembled WGS sequence"/>
</dbReference>
<dbReference type="PROSITE" id="PS00292">
    <property type="entry name" value="CYCLINS"/>
    <property type="match status" value="1"/>
</dbReference>
<feature type="compositionally biased region" description="Polar residues" evidence="6">
    <location>
        <begin position="376"/>
        <end position="386"/>
    </location>
</feature>
<dbReference type="FunFam" id="1.10.472.10:FF:000040">
    <property type="entry name" value="D6-type cyclin"/>
    <property type="match status" value="1"/>
</dbReference>
<dbReference type="InterPro" id="IPR013763">
    <property type="entry name" value="Cyclin-like_dom"/>
</dbReference>
<dbReference type="PANTHER" id="PTHR10177">
    <property type="entry name" value="CYCLINS"/>
    <property type="match status" value="1"/>
</dbReference>
<reference evidence="9 10" key="1">
    <citation type="submission" date="2013-09" db="EMBL/GenBank/DDBJ databases">
        <title>Corchorus capsularis genome sequencing.</title>
        <authorList>
            <person name="Alam M."/>
            <person name="Haque M.S."/>
            <person name="Islam M.S."/>
            <person name="Emdad E.M."/>
            <person name="Islam M.M."/>
            <person name="Ahmed B."/>
            <person name="Halim A."/>
            <person name="Hossen Q.M.M."/>
            <person name="Hossain M.Z."/>
            <person name="Ahmed R."/>
            <person name="Khan M.M."/>
            <person name="Islam R."/>
            <person name="Rashid M.M."/>
            <person name="Khan S.A."/>
            <person name="Rahman M.S."/>
            <person name="Alam M."/>
        </authorList>
    </citation>
    <scope>NUCLEOTIDE SEQUENCE [LARGE SCALE GENOMIC DNA]</scope>
    <source>
        <strain evidence="10">cv. CVL-1</strain>
        <tissue evidence="9">Whole seedling</tissue>
    </source>
</reference>
<accession>A0A1R3GDV0</accession>